<reference evidence="4 5" key="1">
    <citation type="submission" date="2019-07" db="EMBL/GenBank/DDBJ databases">
        <title>New species of Amycolatopsis and Streptomyces.</title>
        <authorList>
            <person name="Duangmal K."/>
            <person name="Teo W.F.A."/>
            <person name="Lipun K."/>
        </authorList>
    </citation>
    <scope>NUCLEOTIDE SEQUENCE [LARGE SCALE GENOMIC DNA]</scope>
    <source>
        <strain evidence="4 5">TISTR 2346</strain>
    </source>
</reference>
<evidence type="ECO:0000313" key="5">
    <source>
        <dbReference type="Proteomes" id="UP000326979"/>
    </source>
</evidence>
<sequence length="335" mass="34384">MQNPSPSRPPSAPAEPSGPPRTVIVLGGTGCVGRHVCAAFARRGHRAVVVARRPAAHLADHPFRSLDLSTASPADLRALFTEEGAHAVVNATDMGGATDVTSAADGGEARAAELLDASEGLARRLVRALAGIPSRPVLVHIGTIHEYGPGNPGTPLDETVPPAPSGAYARAKLAASRTVQSAADAGEISAVVLRLVNTCGPYPTPAGFVGKLLPTLRTAAETGAAPEVTVGDAVRDWIDVRDVAEAVVLAALRPAGNGTFNIGSGVGVPVRELVSQALTVAGLPDTGVREAPTRGLGADWIQADIGRARSLLGWAPRIPLRQSLSDMWDSKATSR</sequence>
<dbReference type="Pfam" id="PF01370">
    <property type="entry name" value="Epimerase"/>
    <property type="match status" value="1"/>
</dbReference>
<comment type="similarity">
    <text evidence="1">Belongs to the NAD(P)-dependent epimerase/dehydratase family.</text>
</comment>
<name>A0A5N8W0S1_9ACTN</name>
<dbReference type="EMBL" id="VJZE01000081">
    <property type="protein sequence ID" value="MPY41101.1"/>
    <property type="molecule type" value="Genomic_DNA"/>
</dbReference>
<dbReference type="RefSeq" id="WP_152784228.1">
    <property type="nucleotide sequence ID" value="NZ_BAABEQ010000031.1"/>
</dbReference>
<organism evidence="4 5">
    <name type="scientific">Streptomyces phyllanthi</name>
    <dbReference type="NCBI Taxonomy" id="1803180"/>
    <lineage>
        <taxon>Bacteria</taxon>
        <taxon>Bacillati</taxon>
        <taxon>Actinomycetota</taxon>
        <taxon>Actinomycetes</taxon>
        <taxon>Kitasatosporales</taxon>
        <taxon>Streptomycetaceae</taxon>
        <taxon>Streptomyces</taxon>
    </lineage>
</organism>
<dbReference type="AlphaFoldDB" id="A0A5N8W0S1"/>
<evidence type="ECO:0000313" key="4">
    <source>
        <dbReference type="EMBL" id="MPY41101.1"/>
    </source>
</evidence>
<protein>
    <submittedName>
        <fullName evidence="4">NAD-dependent epimerase/dehydratase family protein</fullName>
    </submittedName>
</protein>
<dbReference type="PANTHER" id="PTHR43000">
    <property type="entry name" value="DTDP-D-GLUCOSE 4,6-DEHYDRATASE-RELATED"/>
    <property type="match status" value="1"/>
</dbReference>
<feature type="domain" description="NAD-dependent epimerase/dehydratase" evidence="3">
    <location>
        <begin position="23"/>
        <end position="263"/>
    </location>
</feature>
<dbReference type="InterPro" id="IPR036291">
    <property type="entry name" value="NAD(P)-bd_dom_sf"/>
</dbReference>
<dbReference type="InterPro" id="IPR001509">
    <property type="entry name" value="Epimerase_deHydtase"/>
</dbReference>
<feature type="compositionally biased region" description="Pro residues" evidence="2">
    <location>
        <begin position="1"/>
        <end position="19"/>
    </location>
</feature>
<comment type="caution">
    <text evidence="4">The sequence shown here is derived from an EMBL/GenBank/DDBJ whole genome shotgun (WGS) entry which is preliminary data.</text>
</comment>
<evidence type="ECO:0000256" key="2">
    <source>
        <dbReference type="SAM" id="MobiDB-lite"/>
    </source>
</evidence>
<gene>
    <name evidence="4" type="ORF">FNH04_14640</name>
</gene>
<dbReference type="Proteomes" id="UP000326979">
    <property type="component" value="Unassembled WGS sequence"/>
</dbReference>
<feature type="region of interest" description="Disordered" evidence="2">
    <location>
        <begin position="1"/>
        <end position="21"/>
    </location>
</feature>
<dbReference type="OrthoDB" id="4559195at2"/>
<dbReference type="Gene3D" id="3.40.50.720">
    <property type="entry name" value="NAD(P)-binding Rossmann-like Domain"/>
    <property type="match status" value="1"/>
</dbReference>
<proteinExistence type="inferred from homology"/>
<keyword evidence="5" id="KW-1185">Reference proteome</keyword>
<evidence type="ECO:0000259" key="3">
    <source>
        <dbReference type="Pfam" id="PF01370"/>
    </source>
</evidence>
<accession>A0A5N8W0S1</accession>
<dbReference type="SUPFAM" id="SSF51735">
    <property type="entry name" value="NAD(P)-binding Rossmann-fold domains"/>
    <property type="match status" value="1"/>
</dbReference>
<evidence type="ECO:0000256" key="1">
    <source>
        <dbReference type="ARBA" id="ARBA00007637"/>
    </source>
</evidence>